<evidence type="ECO:0008006" key="3">
    <source>
        <dbReference type="Google" id="ProtNLM"/>
    </source>
</evidence>
<dbReference type="AlphaFoldDB" id="A0A967B833"/>
<comment type="caution">
    <text evidence="1">The sequence shown here is derived from an EMBL/GenBank/DDBJ whole genome shotgun (WGS) entry which is preliminary data.</text>
</comment>
<evidence type="ECO:0000313" key="2">
    <source>
        <dbReference type="Proteomes" id="UP000597459"/>
    </source>
</evidence>
<sequence length="184" mass="20468">MKRAELICIALPLPQAVKCGVFPSPHDRITVDPKCLAFLPVSAPLCVGHVEDRHALLDTGRKDVFLEACLRDRDYGLWAGQPLRDLPPEQVERWVNDPSFQPPEGESRNDMLQRLSKWLAIAPSWQGVAYAALRPGVIRRLVLAALRADATGENVLDVPPETVTALTWAGRWRIRMVGSSAFLK</sequence>
<gene>
    <name evidence="1" type="ORF">GOB87_07410</name>
</gene>
<reference evidence="1" key="1">
    <citation type="submission" date="2019-11" db="EMBL/GenBank/DDBJ databases">
        <title>Description of new Acetobacter species.</title>
        <authorList>
            <person name="Cleenwerck I."/>
            <person name="Sombolestani A.S."/>
        </authorList>
    </citation>
    <scope>NUCLEOTIDE SEQUENCE</scope>
    <source>
        <strain evidence="1">LMG 1626</strain>
    </source>
</reference>
<keyword evidence="2" id="KW-1185">Reference proteome</keyword>
<protein>
    <recommendedName>
        <fullName evidence="3">Phosphoglycerate mutase</fullName>
    </recommendedName>
</protein>
<dbReference type="InterPro" id="IPR029033">
    <property type="entry name" value="His_PPase_superfam"/>
</dbReference>
<dbReference type="SUPFAM" id="SSF53254">
    <property type="entry name" value="Phosphoglycerate mutase-like"/>
    <property type="match status" value="1"/>
</dbReference>
<accession>A0A967B833</accession>
<name>A0A967B833_9PROT</name>
<dbReference type="Pfam" id="PF00300">
    <property type="entry name" value="His_Phos_1"/>
    <property type="match status" value="1"/>
</dbReference>
<organism evidence="1 2">
    <name type="scientific">Acetobacter estunensis</name>
    <dbReference type="NCBI Taxonomy" id="104097"/>
    <lineage>
        <taxon>Bacteria</taxon>
        <taxon>Pseudomonadati</taxon>
        <taxon>Pseudomonadota</taxon>
        <taxon>Alphaproteobacteria</taxon>
        <taxon>Acetobacterales</taxon>
        <taxon>Acetobacteraceae</taxon>
        <taxon>Acetobacter</taxon>
    </lineage>
</organism>
<dbReference type="EMBL" id="WOTH01000011">
    <property type="protein sequence ID" value="NHO53791.1"/>
    <property type="molecule type" value="Genomic_DNA"/>
</dbReference>
<dbReference type="RefSeq" id="WP_166314482.1">
    <property type="nucleotide sequence ID" value="NZ_WOTH01000011.1"/>
</dbReference>
<dbReference type="Proteomes" id="UP000597459">
    <property type="component" value="Unassembled WGS sequence"/>
</dbReference>
<evidence type="ECO:0000313" key="1">
    <source>
        <dbReference type="EMBL" id="NHO53791.1"/>
    </source>
</evidence>
<dbReference type="Gene3D" id="3.40.50.1240">
    <property type="entry name" value="Phosphoglycerate mutase-like"/>
    <property type="match status" value="1"/>
</dbReference>
<dbReference type="InterPro" id="IPR013078">
    <property type="entry name" value="His_Pase_superF_clade-1"/>
</dbReference>
<proteinExistence type="predicted"/>